<keyword evidence="8" id="KW-0732">Signal</keyword>
<dbReference type="Gene3D" id="2.130.10.10">
    <property type="entry name" value="YVTN repeat-like/Quinoprotein amine dehydrogenase"/>
    <property type="match status" value="1"/>
</dbReference>
<comment type="catalytic activity">
    <reaction evidence="20">
        <text>L-seryl-[protein] + ATP = O-phospho-L-seryl-[protein] + ADP + H(+)</text>
        <dbReference type="Rhea" id="RHEA:17989"/>
        <dbReference type="Rhea" id="RHEA-COMP:9863"/>
        <dbReference type="Rhea" id="RHEA-COMP:11604"/>
        <dbReference type="ChEBI" id="CHEBI:15378"/>
        <dbReference type="ChEBI" id="CHEBI:29999"/>
        <dbReference type="ChEBI" id="CHEBI:30616"/>
        <dbReference type="ChEBI" id="CHEBI:83421"/>
        <dbReference type="ChEBI" id="CHEBI:456216"/>
        <dbReference type="EC" id="2.7.11.1"/>
    </reaction>
    <physiologicalReaction direction="left-to-right" evidence="20">
        <dbReference type="Rhea" id="RHEA:17990"/>
    </physiologicalReaction>
</comment>
<organism evidence="24 25">
    <name type="scientific">Metschnikowia bicuspidata var. bicuspidata NRRL YB-4993</name>
    <dbReference type="NCBI Taxonomy" id="869754"/>
    <lineage>
        <taxon>Eukaryota</taxon>
        <taxon>Fungi</taxon>
        <taxon>Dikarya</taxon>
        <taxon>Ascomycota</taxon>
        <taxon>Saccharomycotina</taxon>
        <taxon>Pichiomycetes</taxon>
        <taxon>Metschnikowiaceae</taxon>
        <taxon>Metschnikowia</taxon>
    </lineage>
</organism>
<feature type="domain" description="KEN" evidence="23">
    <location>
        <begin position="1019"/>
        <end position="1148"/>
    </location>
</feature>
<keyword evidence="14" id="KW-1133">Transmembrane helix</keyword>
<evidence type="ECO:0000313" key="25">
    <source>
        <dbReference type="Proteomes" id="UP000092555"/>
    </source>
</evidence>
<keyword evidence="5" id="KW-0808">Transferase</keyword>
<dbReference type="Pfam" id="PF00069">
    <property type="entry name" value="Pkinase"/>
    <property type="match status" value="1"/>
</dbReference>
<dbReference type="PROSITE" id="PS50011">
    <property type="entry name" value="PROTEIN_KINASE_DOM"/>
    <property type="match status" value="1"/>
</dbReference>
<dbReference type="STRING" id="869754.A0A1A0H892"/>
<dbReference type="PANTHER" id="PTHR13954">
    <property type="entry name" value="IRE1-RELATED"/>
    <property type="match status" value="1"/>
</dbReference>
<dbReference type="InterPro" id="IPR038357">
    <property type="entry name" value="KEN_sf"/>
</dbReference>
<evidence type="ECO:0000256" key="3">
    <source>
        <dbReference type="ARBA" id="ARBA00012513"/>
    </source>
</evidence>
<dbReference type="GO" id="GO:0070059">
    <property type="term" value="P:intrinsic apoptotic signaling pathway in response to endoplasmic reticulum stress"/>
    <property type="evidence" value="ECO:0007669"/>
    <property type="project" value="TreeGrafter"/>
</dbReference>
<protein>
    <recommendedName>
        <fullName evidence="3">non-specific serine/threonine protein kinase</fullName>
        <ecNumber evidence="3">2.7.11.1</ecNumber>
    </recommendedName>
</protein>
<keyword evidence="17" id="KW-0834">Unfolded protein response</keyword>
<dbReference type="AlphaFoldDB" id="A0A1A0H892"/>
<evidence type="ECO:0000256" key="7">
    <source>
        <dbReference type="ARBA" id="ARBA00022723"/>
    </source>
</evidence>
<keyword evidence="11" id="KW-0378">Hydrolase</keyword>
<dbReference type="CDD" id="cd10422">
    <property type="entry name" value="RNase_Ire1"/>
    <property type="match status" value="1"/>
</dbReference>
<evidence type="ECO:0000256" key="21">
    <source>
        <dbReference type="SAM" id="MobiDB-lite"/>
    </source>
</evidence>
<dbReference type="Gene3D" id="3.30.200.20">
    <property type="entry name" value="Phosphorylase Kinase, domain 1"/>
    <property type="match status" value="1"/>
</dbReference>
<dbReference type="InterPro" id="IPR000719">
    <property type="entry name" value="Prot_kinase_dom"/>
</dbReference>
<dbReference type="Proteomes" id="UP000092555">
    <property type="component" value="Unassembled WGS sequence"/>
</dbReference>
<evidence type="ECO:0000259" key="23">
    <source>
        <dbReference type="PROSITE" id="PS51392"/>
    </source>
</evidence>
<comment type="cofactor">
    <cofactor evidence="1">
        <name>Mg(2+)</name>
        <dbReference type="ChEBI" id="CHEBI:18420"/>
    </cofactor>
</comment>
<dbReference type="GeneID" id="30027657"/>
<dbReference type="EMBL" id="LXTC01000005">
    <property type="protein sequence ID" value="OBA20107.1"/>
    <property type="molecule type" value="Genomic_DNA"/>
</dbReference>
<dbReference type="GO" id="GO:0005634">
    <property type="term" value="C:nucleus"/>
    <property type="evidence" value="ECO:0007669"/>
    <property type="project" value="EnsemblFungi"/>
</dbReference>
<dbReference type="PANTHER" id="PTHR13954:SF6">
    <property type="entry name" value="NON-SPECIFIC SERINE_THREONINE PROTEIN KINASE"/>
    <property type="match status" value="1"/>
</dbReference>
<feature type="non-terminal residue" evidence="24">
    <location>
        <position position="1"/>
    </location>
</feature>
<evidence type="ECO:0000256" key="15">
    <source>
        <dbReference type="ARBA" id="ARBA00023136"/>
    </source>
</evidence>
<dbReference type="CDD" id="cd09769">
    <property type="entry name" value="Luminal_IRE1"/>
    <property type="match status" value="1"/>
</dbReference>
<dbReference type="Pfam" id="PF06479">
    <property type="entry name" value="Ribonuc_2-5A"/>
    <property type="match status" value="1"/>
</dbReference>
<dbReference type="GO" id="GO:0016787">
    <property type="term" value="F:hydrolase activity"/>
    <property type="evidence" value="ECO:0007669"/>
    <property type="project" value="UniProtKB-KW"/>
</dbReference>
<evidence type="ECO:0000256" key="19">
    <source>
        <dbReference type="ARBA" id="ARBA00048659"/>
    </source>
</evidence>
<dbReference type="GO" id="GO:0042802">
    <property type="term" value="F:identical protein binding"/>
    <property type="evidence" value="ECO:0007669"/>
    <property type="project" value="EnsemblFungi"/>
</dbReference>
<evidence type="ECO:0000256" key="1">
    <source>
        <dbReference type="ARBA" id="ARBA00001946"/>
    </source>
</evidence>
<keyword evidence="16" id="KW-0325">Glycoprotein</keyword>
<dbReference type="GO" id="GO:0031505">
    <property type="term" value="P:fungal-type cell wall organization"/>
    <property type="evidence" value="ECO:0007669"/>
    <property type="project" value="EnsemblFungi"/>
</dbReference>
<accession>A0A1A0H892</accession>
<dbReference type="InterPro" id="IPR015943">
    <property type="entry name" value="WD40/YVTN_repeat-like_dom_sf"/>
</dbReference>
<dbReference type="GO" id="GO:0005524">
    <property type="term" value="F:ATP binding"/>
    <property type="evidence" value="ECO:0007669"/>
    <property type="project" value="UniProtKB-KW"/>
</dbReference>
<dbReference type="SUPFAM" id="SSF50998">
    <property type="entry name" value="Quinoprotein alcohol dehydrogenase-like"/>
    <property type="match status" value="1"/>
</dbReference>
<keyword evidence="7" id="KW-0479">Metal-binding</keyword>
<keyword evidence="13" id="KW-0460">Magnesium</keyword>
<evidence type="ECO:0000256" key="14">
    <source>
        <dbReference type="ARBA" id="ARBA00022989"/>
    </source>
</evidence>
<evidence type="ECO:0000256" key="6">
    <source>
        <dbReference type="ARBA" id="ARBA00022692"/>
    </source>
</evidence>
<dbReference type="GO" id="GO:0036498">
    <property type="term" value="P:IRE1-mediated unfolded protein response"/>
    <property type="evidence" value="ECO:0007669"/>
    <property type="project" value="EnsemblFungi"/>
</dbReference>
<keyword evidence="6" id="KW-0812">Transmembrane</keyword>
<dbReference type="FunFam" id="3.30.200.20:FF:000443">
    <property type="entry name" value="Serine/threonine-protein kinase/endoribonuclease IRE1"/>
    <property type="match status" value="1"/>
</dbReference>
<dbReference type="GO" id="GO:0034067">
    <property type="term" value="P:protein localization to Golgi apparatus"/>
    <property type="evidence" value="ECO:0007669"/>
    <property type="project" value="EnsemblFungi"/>
</dbReference>
<comment type="caution">
    <text evidence="24">The sequence shown here is derived from an EMBL/GenBank/DDBJ whole genome shotgun (WGS) entry which is preliminary data.</text>
</comment>
<evidence type="ECO:0000256" key="20">
    <source>
        <dbReference type="ARBA" id="ARBA00048977"/>
    </source>
</evidence>
<dbReference type="InterPro" id="IPR011009">
    <property type="entry name" value="Kinase-like_dom_sf"/>
</dbReference>
<dbReference type="InterPro" id="IPR045133">
    <property type="entry name" value="IRE1/2-like"/>
</dbReference>
<dbReference type="GO" id="GO:0004521">
    <property type="term" value="F:RNA endonuclease activity"/>
    <property type="evidence" value="ECO:0007669"/>
    <property type="project" value="EnsemblFungi"/>
</dbReference>
<dbReference type="GO" id="GO:0006397">
    <property type="term" value="P:mRNA processing"/>
    <property type="evidence" value="ECO:0007669"/>
    <property type="project" value="InterPro"/>
</dbReference>
<dbReference type="FunFam" id="1.10.510.10:FF:000572">
    <property type="entry name" value="Serine/threonine-protein kinase/endoribonuclease IRE1"/>
    <property type="match status" value="1"/>
</dbReference>
<keyword evidence="12" id="KW-0067">ATP-binding</keyword>
<comment type="catalytic activity">
    <reaction evidence="19">
        <text>L-threonyl-[protein] + ATP = O-phospho-L-threonyl-[protein] + ADP + H(+)</text>
        <dbReference type="Rhea" id="RHEA:46608"/>
        <dbReference type="Rhea" id="RHEA-COMP:11060"/>
        <dbReference type="Rhea" id="RHEA-COMP:11605"/>
        <dbReference type="ChEBI" id="CHEBI:15378"/>
        <dbReference type="ChEBI" id="CHEBI:30013"/>
        <dbReference type="ChEBI" id="CHEBI:30616"/>
        <dbReference type="ChEBI" id="CHEBI:61977"/>
        <dbReference type="ChEBI" id="CHEBI:456216"/>
        <dbReference type="EC" id="2.7.11.1"/>
    </reaction>
    <physiologicalReaction direction="left-to-right" evidence="19">
        <dbReference type="Rhea" id="RHEA:46609"/>
    </physiologicalReaction>
</comment>
<keyword evidence="4" id="KW-0723">Serine/threonine-protein kinase</keyword>
<dbReference type="SMART" id="SM00580">
    <property type="entry name" value="PUG"/>
    <property type="match status" value="1"/>
</dbReference>
<evidence type="ECO:0000256" key="9">
    <source>
        <dbReference type="ARBA" id="ARBA00022741"/>
    </source>
</evidence>
<feature type="region of interest" description="Disordered" evidence="21">
    <location>
        <begin position="628"/>
        <end position="674"/>
    </location>
</feature>
<keyword evidence="25" id="KW-1185">Reference proteome</keyword>
<keyword evidence="18" id="KW-0511">Multifunctional enzyme</keyword>
<evidence type="ECO:0000256" key="8">
    <source>
        <dbReference type="ARBA" id="ARBA00022729"/>
    </source>
</evidence>
<dbReference type="GO" id="GO:0051082">
    <property type="term" value="F:unfolded protein binding"/>
    <property type="evidence" value="ECO:0007669"/>
    <property type="project" value="EnsemblFungi"/>
</dbReference>
<feature type="non-terminal residue" evidence="24">
    <location>
        <position position="1148"/>
    </location>
</feature>
<evidence type="ECO:0000256" key="5">
    <source>
        <dbReference type="ARBA" id="ARBA00022679"/>
    </source>
</evidence>
<evidence type="ECO:0000256" key="4">
    <source>
        <dbReference type="ARBA" id="ARBA00022527"/>
    </source>
</evidence>
<proteinExistence type="predicted"/>
<dbReference type="PROSITE" id="PS51392">
    <property type="entry name" value="KEN"/>
    <property type="match status" value="1"/>
</dbReference>
<reference evidence="24 25" key="1">
    <citation type="submission" date="2016-05" db="EMBL/GenBank/DDBJ databases">
        <title>Comparative genomics of biotechnologically important yeasts.</title>
        <authorList>
            <consortium name="DOE Joint Genome Institute"/>
            <person name="Riley R."/>
            <person name="Haridas S."/>
            <person name="Wolfe K.H."/>
            <person name="Lopes M.R."/>
            <person name="Hittinger C.T."/>
            <person name="Goker M."/>
            <person name="Salamov A."/>
            <person name="Wisecaver J."/>
            <person name="Long T.M."/>
            <person name="Aerts A.L."/>
            <person name="Barry K."/>
            <person name="Choi C."/>
            <person name="Clum A."/>
            <person name="Coughlan A.Y."/>
            <person name="Deshpande S."/>
            <person name="Douglass A.P."/>
            <person name="Hanson S.J."/>
            <person name="Klenk H.-P."/>
            <person name="LaButti K."/>
            <person name="Lapidus A."/>
            <person name="Lindquist E."/>
            <person name="Lipzen A."/>
            <person name="Meier-kolthoff J.P."/>
            <person name="Ohm R.A."/>
            <person name="Otillar R.P."/>
            <person name="Pangilinan J."/>
            <person name="Peng Y."/>
            <person name="Rokas A."/>
            <person name="Rosa C.A."/>
            <person name="Scheuner C."/>
            <person name="Sibirny A.A."/>
            <person name="Slot J.C."/>
            <person name="Stielow J.B."/>
            <person name="Sun H."/>
            <person name="Kurtzman C.P."/>
            <person name="Blackwell M."/>
            <person name="Grigoriev I.V."/>
            <person name="Jeffries T.W."/>
        </authorList>
    </citation>
    <scope>NUCLEOTIDE SEQUENCE [LARGE SCALE GENOMIC DNA]</scope>
    <source>
        <strain evidence="24 25">NRRL YB-4993</strain>
    </source>
</reference>
<dbReference type="SUPFAM" id="SSF56112">
    <property type="entry name" value="Protein kinase-like (PK-like)"/>
    <property type="match status" value="1"/>
</dbReference>
<comment type="subcellular location">
    <subcellularLocation>
        <location evidence="2">Membrane</location>
        <topology evidence="2">Single-pass type I membrane protein</topology>
    </subcellularLocation>
</comment>
<keyword evidence="10" id="KW-0418">Kinase</keyword>
<feature type="domain" description="Protein kinase" evidence="22">
    <location>
        <begin position="715"/>
        <end position="1016"/>
    </location>
</feature>
<evidence type="ECO:0000256" key="11">
    <source>
        <dbReference type="ARBA" id="ARBA00022801"/>
    </source>
</evidence>
<keyword evidence="9" id="KW-0547">Nucleotide-binding</keyword>
<sequence length="1148" mass="129892">YIFISLIYISVSVAARTLQSTVSEPTISPNLAIQSGGILSESISPLEPRVLSDWQLDELIIVSDVDGSLHGLNRKTGASMWTLPIDEPLVHILGSSFKKDTSSNILWFVEPFEDGSLFYFSPEFGLNKLPTSIKNLVMESPFSLNGDDKIYTGARKTSLYTLDKSTGKVTNMFGLQLNSDSCSVSSQYMGINQDISRMSNHIMLGKTTYELSIHSKVDSSIVWNVTYAHWGPNNIDNDLMIQNRDSVDKLYFTPFHDKSLLALNHALGAPAWMSRLPSMAVTVFDVFSHLDNGSSIAIPHPAKEFNQLQHVADGPNSSNFGLCFLNKTAQNSQWYAMSYRNFPTLIKSAPTSPYEMALQKYEKGFLEHLAIEKMRTFNVHEPDAVFFLSGIHSYGSLSSANSYQPGSKFRRDEFQRIGGSPHDLINPSQWSLRDGQAPSLMDGIFFPLAEESSKRDLAVVNSHQDVHRGQKTKNDFLPVTYHKHSSAIDSISTQKLLIFRRISEDLIVMFTLLLFLIAFVKIAQKLKYLSPEHTQIKHWKDESHQSEIKSTEIKVSESQDMLEASSRETVLVAEPNFLDCSDSQQSAGLLQTTTNTQNVFSPGVSVVHDDQKGTSEIPLKVDEDLDDQGLVGTSKKKRKRGSRGGKRGGKLKKLQSDDEESSVPIPSDDASGTITMDEENDRLLEDDAISTLSLVNTFAKPDNQLKKLQIDKNLVISNNILGYGSHGTVVYEGTFENRPVAVKRMLFDFYDIANHEVRLLQESDDHPNVIRYFCSQSNLKEKFLYIALERCVCSLEDLIEKQRFLPQKSKLNITSRNDLLHQLASGLSYLHSLKIVHRDLKPQNILLGETTQRKTHFDILSTRLLISDFGLCKKLDADQSSFGATTHTAASGTSGWRAPELLHPGSNCDISQKFLVSQNRDHINFTSVEIEKRLTKAIDIFSLGCVFFYILTDGCHPFGDRYLREANIIKGSCDLSPLIRGCPRDHVEATHLINLMIHTDPKMRPDTVAILKHPLFWSTGKKLEFLLKVSDRFEIERRDPPSDLLLTLEEISFKVHQGDWLGKFNSNFIENLGKYRKYHTEKVMDLLRALRNKYHHYNDMPTELQSQMSPLPSGFYNYFNEKFPHLLMEVYAVVEKHLQEEHIFHEFF</sequence>
<evidence type="ECO:0000256" key="16">
    <source>
        <dbReference type="ARBA" id="ARBA00023180"/>
    </source>
</evidence>
<dbReference type="SMART" id="SM00220">
    <property type="entry name" value="S_TKc"/>
    <property type="match status" value="1"/>
</dbReference>
<name>A0A1A0H892_9ASCO</name>
<evidence type="ECO:0000256" key="10">
    <source>
        <dbReference type="ARBA" id="ARBA00022777"/>
    </source>
</evidence>
<dbReference type="OrthoDB" id="63989at2759"/>
<dbReference type="GO" id="GO:0004674">
    <property type="term" value="F:protein serine/threonine kinase activity"/>
    <property type="evidence" value="ECO:0007669"/>
    <property type="project" value="UniProtKB-KW"/>
</dbReference>
<dbReference type="PROSITE" id="PS00108">
    <property type="entry name" value="PROTEIN_KINASE_ST"/>
    <property type="match status" value="1"/>
</dbReference>
<feature type="compositionally biased region" description="Basic residues" evidence="21">
    <location>
        <begin position="634"/>
        <end position="653"/>
    </location>
</feature>
<dbReference type="GO" id="GO:0006020">
    <property type="term" value="P:inositol metabolic process"/>
    <property type="evidence" value="ECO:0007669"/>
    <property type="project" value="EnsemblFungi"/>
</dbReference>
<evidence type="ECO:0000259" key="22">
    <source>
        <dbReference type="PROSITE" id="PS50011"/>
    </source>
</evidence>
<evidence type="ECO:0000256" key="18">
    <source>
        <dbReference type="ARBA" id="ARBA00023268"/>
    </source>
</evidence>
<dbReference type="Gene3D" id="1.20.1440.180">
    <property type="entry name" value="KEN domain"/>
    <property type="match status" value="1"/>
</dbReference>
<dbReference type="SMART" id="SM00564">
    <property type="entry name" value="PQQ"/>
    <property type="match status" value="2"/>
</dbReference>
<evidence type="ECO:0000256" key="2">
    <source>
        <dbReference type="ARBA" id="ARBA00004479"/>
    </source>
</evidence>
<dbReference type="EC" id="2.7.11.1" evidence="3"/>
<dbReference type="GO" id="GO:1990332">
    <property type="term" value="C:Ire1 complex"/>
    <property type="evidence" value="ECO:0007669"/>
    <property type="project" value="EnsemblFungi"/>
</dbReference>
<dbReference type="Gene3D" id="1.10.510.10">
    <property type="entry name" value="Transferase(Phosphotransferase) domain 1"/>
    <property type="match status" value="1"/>
</dbReference>
<gene>
    <name evidence="24" type="ORF">METBIDRAFT_17020</name>
</gene>
<dbReference type="InterPro" id="IPR010513">
    <property type="entry name" value="KEN_dom"/>
</dbReference>
<dbReference type="InterPro" id="IPR018391">
    <property type="entry name" value="PQQ_b-propeller_rpt"/>
</dbReference>
<dbReference type="InterPro" id="IPR008271">
    <property type="entry name" value="Ser/Thr_kinase_AS"/>
</dbReference>
<evidence type="ECO:0000256" key="13">
    <source>
        <dbReference type="ARBA" id="ARBA00022842"/>
    </source>
</evidence>
<dbReference type="InterPro" id="IPR011047">
    <property type="entry name" value="Quinoprotein_ADH-like_sf"/>
</dbReference>
<evidence type="ECO:0000313" key="24">
    <source>
        <dbReference type="EMBL" id="OBA20107.1"/>
    </source>
</evidence>
<dbReference type="FunFam" id="1.20.1440.180:FF:000002">
    <property type="entry name" value="Serine/threonine-protein kinase/endoribonuclease IRE1"/>
    <property type="match status" value="1"/>
</dbReference>
<evidence type="ECO:0000256" key="17">
    <source>
        <dbReference type="ARBA" id="ARBA00023230"/>
    </source>
</evidence>
<dbReference type="RefSeq" id="XP_018710632.1">
    <property type="nucleotide sequence ID" value="XM_018854681.2"/>
</dbReference>
<evidence type="ECO:0000256" key="12">
    <source>
        <dbReference type="ARBA" id="ARBA00022840"/>
    </source>
</evidence>
<keyword evidence="15" id="KW-0472">Membrane</keyword>
<dbReference type="GO" id="GO:1990604">
    <property type="term" value="C:IRE1-TRAF2-ASK1 complex"/>
    <property type="evidence" value="ECO:0007669"/>
    <property type="project" value="TreeGrafter"/>
</dbReference>
<dbReference type="GO" id="GO:0046872">
    <property type="term" value="F:metal ion binding"/>
    <property type="evidence" value="ECO:0007669"/>
    <property type="project" value="UniProtKB-KW"/>
</dbReference>